<name>A0A923HUX5_9FIRM</name>
<dbReference type="Pfam" id="PF12953">
    <property type="entry name" value="DUF3842"/>
    <property type="match status" value="1"/>
</dbReference>
<evidence type="ECO:0000313" key="2">
    <source>
        <dbReference type="Proteomes" id="UP000616595"/>
    </source>
</evidence>
<dbReference type="EMBL" id="WJBD01000001">
    <property type="protein sequence ID" value="MBC3887049.1"/>
    <property type="molecule type" value="Genomic_DNA"/>
</dbReference>
<accession>A0A923HUX5</accession>
<reference evidence="1" key="2">
    <citation type="submission" date="2020-10" db="EMBL/GenBank/DDBJ databases">
        <title>Comparative genomics of the Acetobacterium genus.</title>
        <authorList>
            <person name="Marshall C."/>
            <person name="May H."/>
            <person name="Norman S."/>
        </authorList>
    </citation>
    <scope>NUCLEOTIDE SEQUENCE</scope>
    <source>
        <strain evidence="1">DER-2019</strain>
    </source>
</reference>
<proteinExistence type="predicted"/>
<keyword evidence="2" id="KW-1185">Reference proteome</keyword>
<dbReference type="InterPro" id="IPR024208">
    <property type="entry name" value="DUF3842"/>
</dbReference>
<reference evidence="1" key="1">
    <citation type="submission" date="2019-10" db="EMBL/GenBank/DDBJ databases">
        <authorList>
            <person name="Ross D.E."/>
            <person name="Gulliver D."/>
        </authorList>
    </citation>
    <scope>NUCLEOTIDE SEQUENCE</scope>
    <source>
        <strain evidence="1">DER-2019</strain>
    </source>
</reference>
<comment type="caution">
    <text evidence="1">The sequence shown here is derived from an EMBL/GenBank/DDBJ whole genome shotgun (WGS) entry which is preliminary data.</text>
</comment>
<dbReference type="OrthoDB" id="9797117at2"/>
<sequence length="140" mass="14910">MNIVVLDGMGGGIGSRIVGILKEEMPPYIEIYGLGTNALATAAMLKKGANKGATGENAIATTVVKADFIIGSIAMTIPNSMMGEVTPRMVEAIGSCEGIKIYIPILPENHHIVSLEQKPLMLQIREAVALIKKELHLEDV</sequence>
<dbReference type="Proteomes" id="UP000616595">
    <property type="component" value="Unassembled WGS sequence"/>
</dbReference>
<dbReference type="AlphaFoldDB" id="A0A923HUX5"/>
<evidence type="ECO:0000313" key="1">
    <source>
        <dbReference type="EMBL" id="MBC3887049.1"/>
    </source>
</evidence>
<gene>
    <name evidence="1" type="ORF">GH810_01800</name>
</gene>
<dbReference type="RefSeq" id="WP_148565659.1">
    <property type="nucleotide sequence ID" value="NZ_RXYA01000001.1"/>
</dbReference>
<protein>
    <submittedName>
        <fullName evidence="1">DUF3842 family protein</fullName>
    </submittedName>
</protein>
<organism evidence="1 2">
    <name type="scientific">Acetobacterium paludosum</name>
    <dbReference type="NCBI Taxonomy" id="52693"/>
    <lineage>
        <taxon>Bacteria</taxon>
        <taxon>Bacillati</taxon>
        <taxon>Bacillota</taxon>
        <taxon>Clostridia</taxon>
        <taxon>Eubacteriales</taxon>
        <taxon>Eubacteriaceae</taxon>
        <taxon>Acetobacterium</taxon>
    </lineage>
</organism>